<evidence type="ECO:0000256" key="6">
    <source>
        <dbReference type="ARBA" id="ARBA00013179"/>
    </source>
</evidence>
<dbReference type="EMBL" id="FNCW01000003">
    <property type="protein sequence ID" value="SDG58493.1"/>
    <property type="molecule type" value="Genomic_DNA"/>
</dbReference>
<evidence type="ECO:0000313" key="21">
    <source>
        <dbReference type="EMBL" id="SDG58493.1"/>
    </source>
</evidence>
<comment type="subunit">
    <text evidence="5">Homodimer; dimerization is reversible, and the dimeric form is the active one.</text>
</comment>
<evidence type="ECO:0000256" key="9">
    <source>
        <dbReference type="ARBA" id="ARBA00022692"/>
    </source>
</evidence>
<dbReference type="GO" id="GO:0008970">
    <property type="term" value="F:phospholipase A1 activity"/>
    <property type="evidence" value="ECO:0007669"/>
    <property type="project" value="UniProtKB-EC"/>
</dbReference>
<sequence length="309" mass="36306">MTFTDSIFAAYLFFMKIEYLVLFLFFTLNSYAQSVFGDDQIIKKTMSQRWELDEDDKNGTFKLTFYKPIYVLPVRWSNDPNVLPQSNNPQNSFKEPLNYDQVEAKFQLSLKTKLIQSFLFGHGDIWLAYTQLANWQVYNDPISRPFRELNYEPEIIVNFPINLNVFGIDLKMAGLAFNHKSNGRDLPRSRSWNRLIFHVAFEKDNFQLYLKPWIRVESSDKDDNPLISDYVGRMEAEMLYNLDKHSIQVIGRNNLDSELNRGSLEINYMYSVKSNLRLHVQAFTGYGETLIDYNHKQTTLGIGISFIDW</sequence>
<dbReference type="Pfam" id="PF02253">
    <property type="entry name" value="PLA1"/>
    <property type="match status" value="1"/>
</dbReference>
<dbReference type="STRING" id="470826.SAMN04488027_103281"/>
<keyword evidence="22" id="KW-1185">Reference proteome</keyword>
<name>A0A1G7VFI5_9FLAO</name>
<evidence type="ECO:0000256" key="19">
    <source>
        <dbReference type="PIRSR" id="PIRSR603187-1"/>
    </source>
</evidence>
<evidence type="ECO:0000256" key="20">
    <source>
        <dbReference type="PIRSR" id="PIRSR603187-2"/>
    </source>
</evidence>
<proteinExistence type="inferred from homology"/>
<protein>
    <recommendedName>
        <fullName evidence="18">Phosphatidylcholine 1-acylhydrolase</fullName>
        <ecNumber evidence="6">3.1.1.32</ecNumber>
        <ecNumber evidence="7">3.1.1.4</ecNumber>
    </recommendedName>
</protein>
<evidence type="ECO:0000256" key="2">
    <source>
        <dbReference type="ARBA" id="ARBA00001604"/>
    </source>
</evidence>
<keyword evidence="11" id="KW-0732">Signal</keyword>
<dbReference type="PRINTS" id="PR01486">
    <property type="entry name" value="PHPHLIPASEA1"/>
</dbReference>
<evidence type="ECO:0000256" key="10">
    <source>
        <dbReference type="ARBA" id="ARBA00022723"/>
    </source>
</evidence>
<feature type="binding site" description="in dimeric form" evidence="20">
    <location>
        <position position="143"/>
    </location>
    <ligand>
        <name>Ca(2+)</name>
        <dbReference type="ChEBI" id="CHEBI:29108"/>
        <label>1</label>
    </ligand>
</feature>
<dbReference type="PANTHER" id="PTHR40457">
    <property type="entry name" value="PHOSPHOLIPASE A1"/>
    <property type="match status" value="1"/>
</dbReference>
<dbReference type="GO" id="GO:0009279">
    <property type="term" value="C:cell outer membrane"/>
    <property type="evidence" value="ECO:0007669"/>
    <property type="project" value="UniProtKB-SubCell"/>
</dbReference>
<comment type="cofactor">
    <cofactor evidence="20">
        <name>Ca(2+)</name>
        <dbReference type="ChEBI" id="CHEBI:29108"/>
    </cofactor>
    <text evidence="20">Binds 1 Ca(2+) ion per monomer.</text>
</comment>
<keyword evidence="9" id="KW-0812">Transmembrane</keyword>
<feature type="active site" description="Nucleophile" evidence="19">
    <location>
        <position position="181"/>
    </location>
</feature>
<dbReference type="AlphaFoldDB" id="A0A1G7VFI5"/>
<feature type="binding site" description="in dimeric form" evidence="20">
    <location>
        <position position="223"/>
    </location>
    <ligand>
        <name>Ca(2+)</name>
        <dbReference type="ChEBI" id="CHEBI:29108"/>
        <label>1</label>
    </ligand>
</feature>
<evidence type="ECO:0000256" key="13">
    <source>
        <dbReference type="ARBA" id="ARBA00022837"/>
    </source>
</evidence>
<dbReference type="InterPro" id="IPR036541">
    <property type="entry name" value="PLipase_A1_sf"/>
</dbReference>
<evidence type="ECO:0000256" key="4">
    <source>
        <dbReference type="ARBA" id="ARBA00010525"/>
    </source>
</evidence>
<evidence type="ECO:0000256" key="16">
    <source>
        <dbReference type="ARBA" id="ARBA00023136"/>
    </source>
</evidence>
<comment type="catalytic activity">
    <reaction evidence="2">
        <text>a 1,2-diacyl-sn-glycero-3-phosphocholine + H2O = a 1-acyl-sn-glycero-3-phosphocholine + a fatty acid + H(+)</text>
        <dbReference type="Rhea" id="RHEA:15801"/>
        <dbReference type="ChEBI" id="CHEBI:15377"/>
        <dbReference type="ChEBI" id="CHEBI:15378"/>
        <dbReference type="ChEBI" id="CHEBI:28868"/>
        <dbReference type="ChEBI" id="CHEBI:57643"/>
        <dbReference type="ChEBI" id="CHEBI:58168"/>
        <dbReference type="EC" id="3.1.1.4"/>
    </reaction>
</comment>
<keyword evidence="12" id="KW-0378">Hydrolase</keyword>
<gene>
    <name evidence="21" type="ORF">SAMN04488027_103281</name>
</gene>
<keyword evidence="8" id="KW-1134">Transmembrane beta strand</keyword>
<keyword evidence="14" id="KW-0442">Lipid degradation</keyword>
<evidence type="ECO:0000256" key="8">
    <source>
        <dbReference type="ARBA" id="ARBA00022452"/>
    </source>
</evidence>
<dbReference type="GO" id="GO:0016042">
    <property type="term" value="P:lipid catabolic process"/>
    <property type="evidence" value="ECO:0007669"/>
    <property type="project" value="UniProtKB-KW"/>
</dbReference>
<dbReference type="InterPro" id="IPR003187">
    <property type="entry name" value="PLipase_A1"/>
</dbReference>
<organism evidence="21 22">
    <name type="scientific">Psychroflexus sediminis</name>
    <dbReference type="NCBI Taxonomy" id="470826"/>
    <lineage>
        <taxon>Bacteria</taxon>
        <taxon>Pseudomonadati</taxon>
        <taxon>Bacteroidota</taxon>
        <taxon>Flavobacteriia</taxon>
        <taxon>Flavobacteriales</taxon>
        <taxon>Flavobacteriaceae</taxon>
        <taxon>Psychroflexus</taxon>
    </lineage>
</organism>
<keyword evidence="15" id="KW-0443">Lipid metabolism</keyword>
<evidence type="ECO:0000256" key="17">
    <source>
        <dbReference type="ARBA" id="ARBA00023237"/>
    </source>
</evidence>
<feature type="active site" description="Proton acceptor" evidence="19">
    <location>
        <position position="179"/>
    </location>
</feature>
<feature type="binding site" description="in dimeric form" evidence="20">
    <location>
        <position position="189"/>
    </location>
    <ligand>
        <name>Ca(2+)</name>
        <dbReference type="ChEBI" id="CHEBI:29108"/>
        <label>1</label>
    </ligand>
</feature>
<dbReference type="CDD" id="cd00541">
    <property type="entry name" value="OMPLA"/>
    <property type="match status" value="1"/>
</dbReference>
<dbReference type="Gene3D" id="2.40.230.10">
    <property type="entry name" value="Phospholipase A1"/>
    <property type="match status" value="1"/>
</dbReference>
<keyword evidence="13 20" id="KW-0106">Calcium</keyword>
<evidence type="ECO:0000256" key="11">
    <source>
        <dbReference type="ARBA" id="ARBA00022729"/>
    </source>
</evidence>
<dbReference type="GO" id="GO:0004623">
    <property type="term" value="F:phospholipase A2 activity"/>
    <property type="evidence" value="ECO:0007669"/>
    <property type="project" value="UniProtKB-EC"/>
</dbReference>
<dbReference type="Proteomes" id="UP000199296">
    <property type="component" value="Unassembled WGS sequence"/>
</dbReference>
<dbReference type="PANTHER" id="PTHR40457:SF1">
    <property type="entry name" value="PHOSPHOLIPASE A1"/>
    <property type="match status" value="1"/>
</dbReference>
<comment type="catalytic activity">
    <reaction evidence="1">
        <text>a 1,2-diacyl-sn-glycero-3-phosphocholine + H2O = a 2-acyl-sn-glycero-3-phosphocholine + a fatty acid + H(+)</text>
        <dbReference type="Rhea" id="RHEA:18689"/>
        <dbReference type="ChEBI" id="CHEBI:15377"/>
        <dbReference type="ChEBI" id="CHEBI:15378"/>
        <dbReference type="ChEBI" id="CHEBI:28868"/>
        <dbReference type="ChEBI" id="CHEBI:57643"/>
        <dbReference type="ChEBI" id="CHEBI:57875"/>
        <dbReference type="EC" id="3.1.1.32"/>
    </reaction>
</comment>
<keyword evidence="16" id="KW-0472">Membrane</keyword>
<dbReference type="EC" id="3.1.1.4" evidence="7"/>
<evidence type="ECO:0000256" key="1">
    <source>
        <dbReference type="ARBA" id="ARBA00000111"/>
    </source>
</evidence>
<comment type="similarity">
    <text evidence="4">Belongs to the phospholipase A1 family.</text>
</comment>
<reference evidence="21 22" key="1">
    <citation type="submission" date="2016-10" db="EMBL/GenBank/DDBJ databases">
        <authorList>
            <person name="de Groot N.N."/>
        </authorList>
    </citation>
    <scope>NUCLEOTIDE SEQUENCE [LARGE SCALE GENOMIC DNA]</scope>
    <source>
        <strain evidence="21 22">DSM 19803</strain>
    </source>
</reference>
<evidence type="ECO:0000256" key="14">
    <source>
        <dbReference type="ARBA" id="ARBA00022963"/>
    </source>
</evidence>
<accession>A0A1G7VFI5</accession>
<evidence type="ECO:0000256" key="15">
    <source>
        <dbReference type="ARBA" id="ARBA00023098"/>
    </source>
</evidence>
<evidence type="ECO:0000256" key="12">
    <source>
        <dbReference type="ARBA" id="ARBA00022801"/>
    </source>
</evidence>
<evidence type="ECO:0000256" key="7">
    <source>
        <dbReference type="ARBA" id="ARBA00013278"/>
    </source>
</evidence>
<comment type="subcellular location">
    <subcellularLocation>
        <location evidence="3">Cell outer membrane</location>
        <topology evidence="3">Multi-pass membrane protein</topology>
    </subcellularLocation>
</comment>
<keyword evidence="17" id="KW-0998">Cell outer membrane</keyword>
<evidence type="ECO:0000256" key="3">
    <source>
        <dbReference type="ARBA" id="ARBA00004571"/>
    </source>
</evidence>
<dbReference type="GO" id="GO:0005509">
    <property type="term" value="F:calcium ion binding"/>
    <property type="evidence" value="ECO:0007669"/>
    <property type="project" value="TreeGrafter"/>
</dbReference>
<feature type="binding site" description="in dimeric form" evidence="20">
    <location>
        <position position="184"/>
    </location>
    <ligand>
        <name>Ca(2+)</name>
        <dbReference type="ChEBI" id="CHEBI:29108"/>
        <label>1</label>
    </ligand>
</feature>
<evidence type="ECO:0000256" key="5">
    <source>
        <dbReference type="ARBA" id="ARBA00011702"/>
    </source>
</evidence>
<evidence type="ECO:0000313" key="22">
    <source>
        <dbReference type="Proteomes" id="UP000199296"/>
    </source>
</evidence>
<dbReference type="SUPFAM" id="SSF56931">
    <property type="entry name" value="Outer membrane phospholipase A (OMPLA)"/>
    <property type="match status" value="1"/>
</dbReference>
<dbReference type="EC" id="3.1.1.32" evidence="6"/>
<evidence type="ECO:0000256" key="18">
    <source>
        <dbReference type="ARBA" id="ARBA00032375"/>
    </source>
</evidence>
<keyword evidence="10 20" id="KW-0479">Metal-binding</keyword>